<comment type="caution">
    <text evidence="2">The sequence shown here is derived from an EMBL/GenBank/DDBJ whole genome shotgun (WGS) entry which is preliminary data.</text>
</comment>
<gene>
    <name evidence="2" type="ORF">JP75_16520</name>
</gene>
<dbReference type="InterPro" id="IPR029060">
    <property type="entry name" value="PIN-like_dom_sf"/>
</dbReference>
<dbReference type="PANTHER" id="PTHR36173">
    <property type="entry name" value="RIBONUCLEASE VAPC16-RELATED"/>
    <property type="match status" value="1"/>
</dbReference>
<dbReference type="SUPFAM" id="SSF88723">
    <property type="entry name" value="PIN domain-like"/>
    <property type="match status" value="1"/>
</dbReference>
<reference evidence="2 3" key="1">
    <citation type="submission" date="2014-08" db="EMBL/GenBank/DDBJ databases">
        <authorList>
            <person name="Hassan Y.I."/>
            <person name="Lepp D."/>
            <person name="Zhou T."/>
        </authorList>
    </citation>
    <scope>NUCLEOTIDE SEQUENCE [LARGE SCALE GENOMIC DNA]</scope>
    <source>
        <strain evidence="2 3">IFO13584</strain>
    </source>
</reference>
<dbReference type="InterPro" id="IPR002716">
    <property type="entry name" value="PIN_dom"/>
</dbReference>
<name>A0A087LZY9_9HYPH</name>
<dbReference type="AlphaFoldDB" id="A0A087LZY9"/>
<dbReference type="STRING" id="46914.JP75_16520"/>
<dbReference type="InterPro" id="IPR041705">
    <property type="entry name" value="PIN_Sll0205"/>
</dbReference>
<dbReference type="OrthoDB" id="9798990at2"/>
<proteinExistence type="predicted"/>
<keyword evidence="3" id="KW-1185">Reference proteome</keyword>
<evidence type="ECO:0000259" key="1">
    <source>
        <dbReference type="Pfam" id="PF01850"/>
    </source>
</evidence>
<sequence>MSRLLLDTHAWAWSLLAHERLSARAIEAIDTAQAVSISAISFYEIGQKIRLGKWPEMAPYQLELVGLAARQGIKVLDVSAAASLGASILDWNHRDPFDRIIGATALMEDIKLVSADVAFDELNTLELWPGRLW</sequence>
<evidence type="ECO:0000313" key="3">
    <source>
        <dbReference type="Proteomes" id="UP000028981"/>
    </source>
</evidence>
<organism evidence="2 3">
    <name type="scientific">Devosia riboflavina</name>
    <dbReference type="NCBI Taxonomy" id="46914"/>
    <lineage>
        <taxon>Bacteria</taxon>
        <taxon>Pseudomonadati</taxon>
        <taxon>Pseudomonadota</taxon>
        <taxon>Alphaproteobacteria</taxon>
        <taxon>Hyphomicrobiales</taxon>
        <taxon>Devosiaceae</taxon>
        <taxon>Devosia</taxon>
    </lineage>
</organism>
<dbReference type="Gene3D" id="3.40.50.1010">
    <property type="entry name" value="5'-nuclease"/>
    <property type="match status" value="1"/>
</dbReference>
<dbReference type="RefSeq" id="WP_035085152.1">
    <property type="nucleotide sequence ID" value="NZ_JQGC01000015.1"/>
</dbReference>
<feature type="domain" description="PIN" evidence="1">
    <location>
        <begin position="5"/>
        <end position="122"/>
    </location>
</feature>
<dbReference type="Proteomes" id="UP000028981">
    <property type="component" value="Unassembled WGS sequence"/>
</dbReference>
<dbReference type="Pfam" id="PF01850">
    <property type="entry name" value="PIN"/>
    <property type="match status" value="1"/>
</dbReference>
<dbReference type="InterPro" id="IPR052919">
    <property type="entry name" value="TA_system_RNase"/>
</dbReference>
<dbReference type="EMBL" id="JQGC01000015">
    <property type="protein sequence ID" value="KFL30192.1"/>
    <property type="molecule type" value="Genomic_DNA"/>
</dbReference>
<evidence type="ECO:0000313" key="2">
    <source>
        <dbReference type="EMBL" id="KFL30192.1"/>
    </source>
</evidence>
<dbReference type="CDD" id="cd09872">
    <property type="entry name" value="PIN_Sll0205-like"/>
    <property type="match status" value="1"/>
</dbReference>
<accession>A0A087LZY9</accession>
<protein>
    <submittedName>
        <fullName evidence="2">Twitching motility protein PilT</fullName>
    </submittedName>
</protein>